<reference evidence="2 3" key="1">
    <citation type="submission" date="2019-07" db="EMBL/GenBank/DDBJ databases">
        <title>Whole genome shotgun sequence of Lactobacillus aviarius subsp. aviarius NBRC 102162.</title>
        <authorList>
            <person name="Hosoyama A."/>
            <person name="Uohara A."/>
            <person name="Ohji S."/>
            <person name="Ichikawa N."/>
        </authorList>
    </citation>
    <scope>NUCLEOTIDE SEQUENCE [LARGE SCALE GENOMIC DNA]</scope>
    <source>
        <strain evidence="2 3">NBRC 102162</strain>
    </source>
</reference>
<evidence type="ECO:0000313" key="3">
    <source>
        <dbReference type="Proteomes" id="UP000321722"/>
    </source>
</evidence>
<feature type="transmembrane region" description="Helical" evidence="1">
    <location>
        <begin position="104"/>
        <end position="125"/>
    </location>
</feature>
<name>A0A510WVB5_9LACO</name>
<dbReference type="AlphaFoldDB" id="A0A510WVB5"/>
<comment type="caution">
    <text evidence="2">The sequence shown here is derived from an EMBL/GenBank/DDBJ whole genome shotgun (WGS) entry which is preliminary data.</text>
</comment>
<sequence length="274" mass="31260">MIYLGYFWFLRWQYIPRKHSGIFTFLIIVLAFLTGATNENIGPIFIILTYFYYASSSNSEFRQYTYPSTFSCIAEFIILITHNTGEAASEKGRAFQIRLIIEQLVQYDGILLTIALSLILILSVQNHFRRIDLNNDILITELLTASALASVGALILSPQIPPRTYFGSVIFLIVACLIGFNHLVQLTKLTRIIPIGCASFISCVAFQRYTDVYPQLLSNYERFYTAEQAALNAQKHHRNDIYVPGMNDTCNYNAYHETAYLGFGKIHGWRNTMA</sequence>
<keyword evidence="1" id="KW-0472">Membrane</keyword>
<accession>A0A510WVB5</accession>
<keyword evidence="1" id="KW-1133">Transmembrane helix</keyword>
<evidence type="ECO:0000313" key="2">
    <source>
        <dbReference type="EMBL" id="GEK42517.1"/>
    </source>
</evidence>
<keyword evidence="3" id="KW-1185">Reference proteome</keyword>
<protein>
    <submittedName>
        <fullName evidence="2">Uncharacterized protein</fullName>
    </submittedName>
</protein>
<proteinExistence type="predicted"/>
<dbReference type="InterPro" id="IPR045691">
    <property type="entry name" value="DUF6056"/>
</dbReference>
<dbReference type="Proteomes" id="UP000321722">
    <property type="component" value="Unassembled WGS sequence"/>
</dbReference>
<feature type="transmembrane region" description="Helical" evidence="1">
    <location>
        <begin position="164"/>
        <end position="183"/>
    </location>
</feature>
<dbReference type="EMBL" id="BJUI01000026">
    <property type="protein sequence ID" value="GEK42517.1"/>
    <property type="molecule type" value="Genomic_DNA"/>
</dbReference>
<organism evidence="2 3">
    <name type="scientific">Ligilactobacillus aviarius</name>
    <dbReference type="NCBI Taxonomy" id="1606"/>
    <lineage>
        <taxon>Bacteria</taxon>
        <taxon>Bacillati</taxon>
        <taxon>Bacillota</taxon>
        <taxon>Bacilli</taxon>
        <taxon>Lactobacillales</taxon>
        <taxon>Lactobacillaceae</taxon>
        <taxon>Ligilactobacillus</taxon>
    </lineage>
</organism>
<feature type="transmembrane region" description="Helical" evidence="1">
    <location>
        <begin position="21"/>
        <end position="52"/>
    </location>
</feature>
<evidence type="ECO:0000256" key="1">
    <source>
        <dbReference type="SAM" id="Phobius"/>
    </source>
</evidence>
<gene>
    <name evidence="2" type="ORF">LAV01_13490</name>
</gene>
<feature type="transmembrane region" description="Helical" evidence="1">
    <location>
        <begin position="137"/>
        <end position="157"/>
    </location>
</feature>
<dbReference type="Pfam" id="PF19528">
    <property type="entry name" value="DUF6056"/>
    <property type="match status" value="1"/>
</dbReference>
<keyword evidence="1" id="KW-0812">Transmembrane</keyword>